<dbReference type="GO" id="GO:0046872">
    <property type="term" value="F:metal ion binding"/>
    <property type="evidence" value="ECO:0007669"/>
    <property type="project" value="UniProtKB-KW"/>
</dbReference>
<dbReference type="InterPro" id="IPR041372">
    <property type="entry name" value="Cas3_C"/>
</dbReference>
<evidence type="ECO:0000256" key="2">
    <source>
        <dbReference type="ARBA" id="ARBA00009046"/>
    </source>
</evidence>
<keyword evidence="4" id="KW-0479">Metal-binding</keyword>
<evidence type="ECO:0000313" key="11">
    <source>
        <dbReference type="EMBL" id="AXY25306.1"/>
    </source>
</evidence>
<organism evidence="11 12">
    <name type="scientific">Suicoccus acidiformans</name>
    <dbReference type="NCBI Taxonomy" id="2036206"/>
    <lineage>
        <taxon>Bacteria</taxon>
        <taxon>Bacillati</taxon>
        <taxon>Bacillota</taxon>
        <taxon>Bacilli</taxon>
        <taxon>Lactobacillales</taxon>
        <taxon>Aerococcaceae</taxon>
        <taxon>Suicoccus</taxon>
    </lineage>
</organism>
<dbReference type="KEGG" id="abae:CL176_04450"/>
<evidence type="ECO:0000256" key="1">
    <source>
        <dbReference type="ARBA" id="ARBA00006847"/>
    </source>
</evidence>
<dbReference type="CDD" id="cd09641">
    <property type="entry name" value="Cas3''_I"/>
    <property type="match status" value="1"/>
</dbReference>
<dbReference type="Gene3D" id="3.40.50.300">
    <property type="entry name" value="P-loop containing nucleotide triphosphate hydrolases"/>
    <property type="match status" value="2"/>
</dbReference>
<dbReference type="InterPro" id="IPR027417">
    <property type="entry name" value="P-loop_NTPase"/>
</dbReference>
<dbReference type="Pfam" id="PF22590">
    <property type="entry name" value="Cas3-like_C_2"/>
    <property type="match status" value="1"/>
</dbReference>
<evidence type="ECO:0000313" key="12">
    <source>
        <dbReference type="Proteomes" id="UP000263232"/>
    </source>
</evidence>
<dbReference type="InterPro" id="IPR001650">
    <property type="entry name" value="Helicase_C-like"/>
</dbReference>
<dbReference type="Pfam" id="PF00270">
    <property type="entry name" value="DEAD"/>
    <property type="match status" value="1"/>
</dbReference>
<dbReference type="GO" id="GO:0003723">
    <property type="term" value="F:RNA binding"/>
    <property type="evidence" value="ECO:0007669"/>
    <property type="project" value="TreeGrafter"/>
</dbReference>
<evidence type="ECO:0000256" key="3">
    <source>
        <dbReference type="ARBA" id="ARBA00022722"/>
    </source>
</evidence>
<comment type="similarity">
    <text evidence="2">In the central section; belongs to the CRISPR-associated helicase Cas3 family.</text>
</comment>
<dbReference type="GO" id="GO:0016787">
    <property type="term" value="F:hydrolase activity"/>
    <property type="evidence" value="ECO:0007669"/>
    <property type="project" value="UniProtKB-KW"/>
</dbReference>
<accession>A0A347WJP9</accession>
<reference evidence="11 12" key="1">
    <citation type="submission" date="2017-09" db="EMBL/GenBank/DDBJ databases">
        <title>Complete genome sequence of Oxytococcus suis strain ZY16052.</title>
        <authorList>
            <person name="Li F."/>
        </authorList>
    </citation>
    <scope>NUCLEOTIDE SEQUENCE [LARGE SCALE GENOMIC DNA]</scope>
    <source>
        <strain evidence="11 12">ZY16052</strain>
    </source>
</reference>
<dbReference type="Proteomes" id="UP000263232">
    <property type="component" value="Chromosome"/>
</dbReference>
<evidence type="ECO:0000256" key="8">
    <source>
        <dbReference type="ARBA" id="ARBA00022840"/>
    </source>
</evidence>
<dbReference type="NCBIfam" id="TIGR01587">
    <property type="entry name" value="cas3_core"/>
    <property type="match status" value="1"/>
</dbReference>
<sequence>MEKIISKLWAKKKEENGQFKWLSLTQHLWDTQNIIVYLWDHWLSEAQRQIVIQSLAVPAPEIARNLARFLGAIHDNGKATPVFQVKKGYNHSPDLDAALIEKLELAGFTGISTLQLASPNESHHALAGERIIRQLGVKEDIASIIGAHHGKPVEHEERIAREVAFPRNYFQADSVDHPTAQKWLKAQEVILEWALNISDFKDVSALPEVSQAGQVILTGLLITADWIASNEQYFPLKSLTDEDIDWSNHRSQTAWKKWFKTYPIDLSNKTKDIYQSFENRFEFSPRNVQTEVLEIVDSVDEPGLFILEAPMGLGKTETALMGAEVLMDKTQRSGIFFGLPTQATSNGIFPRIEKWLTRLSEENKESVQIRLSHGKASLNESFAGLARNIDDDGEGQVFVNEWFAGRKTAALDDFVVGTVDQCLMLALKQKHLMLRHLGFSKKVVILDEVHAYDAYTNQYLSQALKWLAYYDVPVIVLSATLPAQTRVQLVDAYLWGKGSYLSKASKKQIQGDSYPLLTYIDGVKVEQFEAFEEIEDKRVQVKSLSDDQLDATLQSLLHLGAVVGVVVNTVKKAQELAADCVRQFGQDKVCLLHSSFIATDRAKLEADLIEMIGKDGQRPKGQIIIGTQVLEQSLDIDFDVLITDLAPMDLLIQRIGRLHRHLIPRPNGLEKPVTYVLGMGDSFDFDKGSSAVYGEYLLMRTQCLLPESINIPSDISPLVQQVYSDNDEITLDKDLEEKYLQAKQCFETELKIKKSKANTYLLSDPQFEDLHVGQQSLIGWLKGPSQDVSDEKSYAQVRDIQESIEIIAVRKLFEGYTFFGEDIDISHQIEEFTVGKRLANETIKLPMALTQRWNIDTTIEELEIYNKKYLANWQDQAWLRGKLGLIFDEEGECTLNGYRLKYDAFYGLMYEREEQSESI</sequence>
<dbReference type="Gene3D" id="1.10.3210.30">
    <property type="match status" value="1"/>
</dbReference>
<evidence type="ECO:0000259" key="10">
    <source>
        <dbReference type="PROSITE" id="PS51643"/>
    </source>
</evidence>
<evidence type="ECO:0000256" key="5">
    <source>
        <dbReference type="ARBA" id="ARBA00022741"/>
    </source>
</evidence>
<dbReference type="PANTHER" id="PTHR47963:SF9">
    <property type="entry name" value="CRISPR-ASSOCIATED ENDONUCLEASE_HELICASE CAS3"/>
    <property type="match status" value="1"/>
</dbReference>
<protein>
    <submittedName>
        <fullName evidence="11">CRISPR-associated helicase/endonuclease Cas3</fullName>
    </submittedName>
</protein>
<comment type="similarity">
    <text evidence="1">In the N-terminal section; belongs to the CRISPR-associated nuclease Cas3-HD family.</text>
</comment>
<dbReference type="Pfam" id="PF18395">
    <property type="entry name" value="Cas3_C"/>
    <property type="match status" value="1"/>
</dbReference>
<dbReference type="OrthoDB" id="9810236at2"/>
<dbReference type="SMART" id="SM00487">
    <property type="entry name" value="DEXDc"/>
    <property type="match status" value="1"/>
</dbReference>
<evidence type="ECO:0000256" key="9">
    <source>
        <dbReference type="ARBA" id="ARBA00023118"/>
    </source>
</evidence>
<dbReference type="GO" id="GO:0051607">
    <property type="term" value="P:defense response to virus"/>
    <property type="evidence" value="ECO:0007669"/>
    <property type="project" value="UniProtKB-KW"/>
</dbReference>
<gene>
    <name evidence="11" type="ORF">CL176_04450</name>
</gene>
<evidence type="ECO:0000256" key="7">
    <source>
        <dbReference type="ARBA" id="ARBA00022806"/>
    </source>
</evidence>
<dbReference type="InterPro" id="IPR054712">
    <property type="entry name" value="Cas3-like_dom"/>
</dbReference>
<keyword evidence="7" id="KW-0347">Helicase</keyword>
<dbReference type="CDD" id="cd17930">
    <property type="entry name" value="DEXHc_cas3"/>
    <property type="match status" value="1"/>
</dbReference>
<keyword evidence="8" id="KW-0067">ATP-binding</keyword>
<dbReference type="InterPro" id="IPR014001">
    <property type="entry name" value="Helicase_ATP-bd"/>
</dbReference>
<dbReference type="SMART" id="SM00490">
    <property type="entry name" value="HELICc"/>
    <property type="match status" value="1"/>
</dbReference>
<dbReference type="SUPFAM" id="SSF52540">
    <property type="entry name" value="P-loop containing nucleoside triphosphate hydrolases"/>
    <property type="match status" value="1"/>
</dbReference>
<dbReference type="InterPro" id="IPR011545">
    <property type="entry name" value="DEAD/DEAH_box_helicase_dom"/>
</dbReference>
<evidence type="ECO:0000256" key="4">
    <source>
        <dbReference type="ARBA" id="ARBA00022723"/>
    </source>
</evidence>
<dbReference type="PROSITE" id="PS51643">
    <property type="entry name" value="HD_CAS3"/>
    <property type="match status" value="1"/>
</dbReference>
<keyword evidence="6" id="KW-0378">Hydrolase</keyword>
<dbReference type="NCBIfam" id="TIGR01596">
    <property type="entry name" value="cas3_HD"/>
    <property type="match status" value="1"/>
</dbReference>
<keyword evidence="5" id="KW-0547">Nucleotide-binding</keyword>
<feature type="domain" description="HD Cas3-type" evidence="10">
    <location>
        <begin position="17"/>
        <end position="227"/>
    </location>
</feature>
<dbReference type="InterPro" id="IPR038257">
    <property type="entry name" value="CRISPR-assoc_Cas3_HD_sf"/>
</dbReference>
<keyword evidence="9" id="KW-0051">Antiviral defense</keyword>
<evidence type="ECO:0000256" key="6">
    <source>
        <dbReference type="ARBA" id="ARBA00022801"/>
    </source>
</evidence>
<proteinExistence type="inferred from homology"/>
<keyword evidence="3" id="KW-0540">Nuclease</keyword>
<dbReference type="Pfam" id="PF18019">
    <property type="entry name" value="Cas3_HD"/>
    <property type="match status" value="1"/>
</dbReference>
<dbReference type="InterPro" id="IPR050547">
    <property type="entry name" value="DEAD_box_RNA_helicases"/>
</dbReference>
<name>A0A347WJP9_9LACT</name>
<dbReference type="PANTHER" id="PTHR47963">
    <property type="entry name" value="DEAD-BOX ATP-DEPENDENT RNA HELICASE 47, MITOCHONDRIAL"/>
    <property type="match status" value="1"/>
</dbReference>
<dbReference type="EMBL" id="CP023434">
    <property type="protein sequence ID" value="AXY25306.1"/>
    <property type="molecule type" value="Genomic_DNA"/>
</dbReference>
<dbReference type="GO" id="GO:0003724">
    <property type="term" value="F:RNA helicase activity"/>
    <property type="evidence" value="ECO:0007669"/>
    <property type="project" value="TreeGrafter"/>
</dbReference>
<dbReference type="AlphaFoldDB" id="A0A347WJP9"/>
<dbReference type="RefSeq" id="WP_118990219.1">
    <property type="nucleotide sequence ID" value="NZ_CP023434.1"/>
</dbReference>
<dbReference type="InterPro" id="IPR006483">
    <property type="entry name" value="CRISPR-assoc_Cas3_HD"/>
</dbReference>
<dbReference type="InterPro" id="IPR006474">
    <property type="entry name" value="Helicase_Cas3_CRISPR-ass_core"/>
</dbReference>
<keyword evidence="12" id="KW-1185">Reference proteome</keyword>
<keyword evidence="11" id="KW-0255">Endonuclease</keyword>
<dbReference type="GO" id="GO:0005524">
    <property type="term" value="F:ATP binding"/>
    <property type="evidence" value="ECO:0007669"/>
    <property type="project" value="UniProtKB-KW"/>
</dbReference>
<dbReference type="GO" id="GO:0004519">
    <property type="term" value="F:endonuclease activity"/>
    <property type="evidence" value="ECO:0007669"/>
    <property type="project" value="UniProtKB-KW"/>
</dbReference>